<accession>A0A6J0C1S8</accession>
<dbReference type="OrthoDB" id="7681072at2759"/>
<keyword evidence="1" id="KW-1185">Reference proteome</keyword>
<name>A0A6J0C1S8_NEOLC</name>
<reference evidence="2" key="1">
    <citation type="submission" date="2025-08" db="UniProtKB">
        <authorList>
            <consortium name="RefSeq"/>
        </authorList>
    </citation>
    <scope>IDENTIFICATION</scope>
    <source>
        <tissue evidence="2">Thorax and Abdomen</tissue>
    </source>
</reference>
<evidence type="ECO:0000313" key="1">
    <source>
        <dbReference type="Proteomes" id="UP000829291"/>
    </source>
</evidence>
<dbReference type="RefSeq" id="XP_015520389.2">
    <property type="nucleotide sequence ID" value="XM_015664903.2"/>
</dbReference>
<dbReference type="Proteomes" id="UP000829291">
    <property type="component" value="Chromosome 3"/>
</dbReference>
<dbReference type="GeneID" id="107224729"/>
<evidence type="ECO:0000313" key="2">
    <source>
        <dbReference type="RefSeq" id="XP_015520389.2"/>
    </source>
</evidence>
<protein>
    <submittedName>
        <fullName evidence="2">Uncharacterized protein LOC107224729 isoform X2</fullName>
    </submittedName>
</protein>
<sequence>MQKQMLSAKVQSVNKALDLLRSRQESQAAKKHRKILNSIDDRTKFHCCSSKMHNRRNRKTKKVASSGFSHALIATEMRKCLMRHDWAHITELLPLLLRGHSETEPLMWRYLIIQILYGTKGFPDEWPP</sequence>
<proteinExistence type="predicted"/>
<gene>
    <name evidence="2" type="primary">LOC107224729</name>
</gene>
<organism evidence="2">
    <name type="scientific">Neodiprion lecontei</name>
    <name type="common">Redheaded pine sawfly</name>
    <dbReference type="NCBI Taxonomy" id="441921"/>
    <lineage>
        <taxon>Eukaryota</taxon>
        <taxon>Metazoa</taxon>
        <taxon>Ecdysozoa</taxon>
        <taxon>Arthropoda</taxon>
        <taxon>Hexapoda</taxon>
        <taxon>Insecta</taxon>
        <taxon>Pterygota</taxon>
        <taxon>Neoptera</taxon>
        <taxon>Endopterygota</taxon>
        <taxon>Hymenoptera</taxon>
        <taxon>Tenthredinoidea</taxon>
        <taxon>Diprionidae</taxon>
        <taxon>Diprioninae</taxon>
        <taxon>Neodiprion</taxon>
    </lineage>
</organism>